<organism evidence="1 2">
    <name type="scientific">Vespula maculifrons</name>
    <name type="common">Eastern yellow jacket</name>
    <name type="synonym">Wasp</name>
    <dbReference type="NCBI Taxonomy" id="7453"/>
    <lineage>
        <taxon>Eukaryota</taxon>
        <taxon>Metazoa</taxon>
        <taxon>Ecdysozoa</taxon>
        <taxon>Arthropoda</taxon>
        <taxon>Hexapoda</taxon>
        <taxon>Insecta</taxon>
        <taxon>Pterygota</taxon>
        <taxon>Neoptera</taxon>
        <taxon>Endopterygota</taxon>
        <taxon>Hymenoptera</taxon>
        <taxon>Apocrita</taxon>
        <taxon>Aculeata</taxon>
        <taxon>Vespoidea</taxon>
        <taxon>Vespidae</taxon>
        <taxon>Vespinae</taxon>
        <taxon>Vespula</taxon>
    </lineage>
</organism>
<accession>A0ABD2B553</accession>
<proteinExistence type="predicted"/>
<keyword evidence="2" id="KW-1185">Reference proteome</keyword>
<evidence type="ECO:0000313" key="2">
    <source>
        <dbReference type="Proteomes" id="UP001607303"/>
    </source>
</evidence>
<gene>
    <name evidence="1" type="ORF">V1477_017114</name>
</gene>
<reference evidence="1 2" key="1">
    <citation type="journal article" date="2024" name="Ann. Entomol. Soc. Am.">
        <title>Genomic analyses of the southern and eastern yellowjacket wasps (Hymenoptera: Vespidae) reveal evolutionary signatures of social life.</title>
        <authorList>
            <person name="Catto M.A."/>
            <person name="Caine P.B."/>
            <person name="Orr S.E."/>
            <person name="Hunt B.G."/>
            <person name="Goodisman M.A.D."/>
        </authorList>
    </citation>
    <scope>NUCLEOTIDE SEQUENCE [LARGE SCALE GENOMIC DNA]</scope>
    <source>
        <strain evidence="1">232</strain>
        <tissue evidence="1">Head and thorax</tissue>
    </source>
</reference>
<name>A0ABD2B553_VESMC</name>
<dbReference type="EMBL" id="JAYRBN010000100">
    <property type="protein sequence ID" value="KAL2727838.1"/>
    <property type="molecule type" value="Genomic_DNA"/>
</dbReference>
<protein>
    <submittedName>
        <fullName evidence="1">Uncharacterized protein</fullName>
    </submittedName>
</protein>
<sequence length="176" mass="20049">MLEKADKIGILYLLLLSNDLIKNKNIVRSTALGENSSSTYPDSLLMKPMTEIHSLQRDLEKLIEVDEQQENRHQISYVRSLGYCMSFNSIIVRIQLTTGTDACACAIHDNFSIATSLYSKRRCGGSNTIYDIVVMYIPNGFTYQRNIREQRGLEDRKHNYGNTRNNNSSGILLHLV</sequence>
<evidence type="ECO:0000313" key="1">
    <source>
        <dbReference type="EMBL" id="KAL2727838.1"/>
    </source>
</evidence>
<comment type="caution">
    <text evidence="1">The sequence shown here is derived from an EMBL/GenBank/DDBJ whole genome shotgun (WGS) entry which is preliminary data.</text>
</comment>
<dbReference type="Proteomes" id="UP001607303">
    <property type="component" value="Unassembled WGS sequence"/>
</dbReference>
<dbReference type="AlphaFoldDB" id="A0ABD2B553"/>